<dbReference type="EMBL" id="JBHUGY010000001">
    <property type="protein sequence ID" value="MFD2051614.1"/>
    <property type="molecule type" value="Genomic_DNA"/>
</dbReference>
<dbReference type="RefSeq" id="WP_379016402.1">
    <property type="nucleotide sequence ID" value="NZ_JBHUGY010000001.1"/>
</dbReference>
<gene>
    <name evidence="3" type="ORF">ACFSQT_00065</name>
</gene>
<name>A0ABW4W884_9HYPH</name>
<comment type="caution">
    <text evidence="3">The sequence shown here is derived from an EMBL/GenBank/DDBJ whole genome shotgun (WGS) entry which is preliminary data.</text>
</comment>
<evidence type="ECO:0000313" key="3">
    <source>
        <dbReference type="EMBL" id="MFD2051614.1"/>
    </source>
</evidence>
<dbReference type="Gene3D" id="3.40.50.2000">
    <property type="entry name" value="Glycogen Phosphorylase B"/>
    <property type="match status" value="1"/>
</dbReference>
<reference evidence="4" key="1">
    <citation type="journal article" date="2019" name="Int. J. Syst. Evol. Microbiol.">
        <title>The Global Catalogue of Microorganisms (GCM) 10K type strain sequencing project: providing services to taxonomists for standard genome sequencing and annotation.</title>
        <authorList>
            <consortium name="The Broad Institute Genomics Platform"/>
            <consortium name="The Broad Institute Genome Sequencing Center for Infectious Disease"/>
            <person name="Wu L."/>
            <person name="Ma J."/>
        </authorList>
    </citation>
    <scope>NUCLEOTIDE SEQUENCE [LARGE SCALE GENOMIC DNA]</scope>
    <source>
        <strain evidence="4">CGMCC 1.16226</strain>
    </source>
</reference>
<organism evidence="3 4">
    <name type="scientific">Mesorhizobium calcicola</name>
    <dbReference type="NCBI Taxonomy" id="1300310"/>
    <lineage>
        <taxon>Bacteria</taxon>
        <taxon>Pseudomonadati</taxon>
        <taxon>Pseudomonadota</taxon>
        <taxon>Alphaproteobacteria</taxon>
        <taxon>Hyphomicrobiales</taxon>
        <taxon>Phyllobacteriaceae</taxon>
        <taxon>Mesorhizobium</taxon>
    </lineage>
</organism>
<dbReference type="InterPro" id="IPR050194">
    <property type="entry name" value="Glycosyltransferase_grp1"/>
</dbReference>
<dbReference type="PANTHER" id="PTHR45947:SF3">
    <property type="entry name" value="SULFOQUINOVOSYL TRANSFERASE SQD2"/>
    <property type="match status" value="1"/>
</dbReference>
<dbReference type="Proteomes" id="UP001597349">
    <property type="component" value="Unassembled WGS sequence"/>
</dbReference>
<dbReference type="InterPro" id="IPR001296">
    <property type="entry name" value="Glyco_trans_1"/>
</dbReference>
<accession>A0ABW4W884</accession>
<evidence type="ECO:0000259" key="2">
    <source>
        <dbReference type="Pfam" id="PF00534"/>
    </source>
</evidence>
<dbReference type="PANTHER" id="PTHR45947">
    <property type="entry name" value="SULFOQUINOVOSYL TRANSFERASE SQD2"/>
    <property type="match status" value="1"/>
</dbReference>
<feature type="domain" description="Glycosyl transferase family 1" evidence="2">
    <location>
        <begin position="284"/>
        <end position="354"/>
    </location>
</feature>
<protein>
    <submittedName>
        <fullName evidence="3">Glycosyltransferase family 4 protein</fullName>
    </submittedName>
</protein>
<evidence type="ECO:0000256" key="1">
    <source>
        <dbReference type="SAM" id="MobiDB-lite"/>
    </source>
</evidence>
<dbReference type="Pfam" id="PF00534">
    <property type="entry name" value="Glycos_transf_1"/>
    <property type="match status" value="1"/>
</dbReference>
<evidence type="ECO:0000313" key="4">
    <source>
        <dbReference type="Proteomes" id="UP001597349"/>
    </source>
</evidence>
<feature type="region of interest" description="Disordered" evidence="1">
    <location>
        <begin position="202"/>
        <end position="223"/>
    </location>
</feature>
<keyword evidence="4" id="KW-1185">Reference proteome</keyword>
<proteinExistence type="predicted"/>
<dbReference type="CDD" id="cd03801">
    <property type="entry name" value="GT4_PimA-like"/>
    <property type="match status" value="1"/>
</dbReference>
<sequence>MTFPYRRASSALGVSAGKRCGFLEFPKRPVTVVLDAGERMAAHFRQDQRGDYATMIHLFNGFQDPFGGSDLEALELYRLLSADSEVRLWATSSRVSGELMRQFPVRRISLPRWNVPDGGTYIFLGAHWRNKIWPYLIPRPRRLIYVFNTFHPKVIALTTRMPRMLNWSDAELVLISDFQKRTLRVDGAVHPSPIDIERFLPQPAKPGRPFTLGRLSRDTTDKHHTDDVPLYEALLASGVALRIQGGMVLKDRLEPHPQLELLPQGQFAAEEFLPTLDAFYYRTGSHVETFGRVVFEAMACGLPVVCHSHGGYADYIRHGENGFLFETTQQAARILADLKADPGLRTTVGREARRTVEQLFSPQALRQRLDFYLR</sequence>
<dbReference type="SUPFAM" id="SSF53756">
    <property type="entry name" value="UDP-Glycosyltransferase/glycogen phosphorylase"/>
    <property type="match status" value="1"/>
</dbReference>